<dbReference type="SUPFAM" id="SSF56601">
    <property type="entry name" value="beta-lactamase/transpeptidase-like"/>
    <property type="match status" value="1"/>
</dbReference>
<protein>
    <submittedName>
        <fullName evidence="2">Beta-lactamase family protein</fullName>
    </submittedName>
</protein>
<gene>
    <name evidence="2" type="ORF">EI167_07300</name>
</gene>
<comment type="caution">
    <text evidence="2">The sequence shown here is derived from an EMBL/GenBank/DDBJ whole genome shotgun (WGS) entry which is preliminary data.</text>
</comment>
<proteinExistence type="predicted"/>
<evidence type="ECO:0000313" key="3">
    <source>
        <dbReference type="Proteomes" id="UP000707245"/>
    </source>
</evidence>
<dbReference type="Pfam" id="PF00144">
    <property type="entry name" value="Beta-lactamase"/>
    <property type="match status" value="1"/>
</dbReference>
<feature type="domain" description="Beta-lactamase-related" evidence="1">
    <location>
        <begin position="25"/>
        <end position="366"/>
    </location>
</feature>
<organism evidence="2 3">
    <name type="scientific">Pseudoalteromonas prydzensis</name>
    <dbReference type="NCBI Taxonomy" id="182141"/>
    <lineage>
        <taxon>Bacteria</taxon>
        <taxon>Pseudomonadati</taxon>
        <taxon>Pseudomonadota</taxon>
        <taxon>Gammaproteobacteria</taxon>
        <taxon>Alteromonadales</taxon>
        <taxon>Pseudoalteromonadaceae</taxon>
        <taxon>Pseudoalteromonas</taxon>
    </lineage>
</organism>
<accession>A0ABR9FKE4</accession>
<evidence type="ECO:0000259" key="1">
    <source>
        <dbReference type="Pfam" id="PF00144"/>
    </source>
</evidence>
<dbReference type="PANTHER" id="PTHR43319">
    <property type="entry name" value="BETA-LACTAMASE-RELATED"/>
    <property type="match status" value="1"/>
</dbReference>
<dbReference type="InterPro" id="IPR012338">
    <property type="entry name" value="Beta-lactam/transpept-like"/>
</dbReference>
<dbReference type="InterPro" id="IPR001466">
    <property type="entry name" value="Beta-lactam-related"/>
</dbReference>
<sequence>MGNTINLQGFTSPQFNSLKSAFLDIFNQLNETGAAVCVYHRGNKVAHLYANAKQMNSPDWNKNDYVPIMSCSKAFLATCIHILAARKQLDIDAPVSQYWPEFAKNSKETITIKMVLAHTAGLPCHFNGKDGDIFNWQQSIKNIQNAQSIFKPGQEIAYHALTYGHILGELVYRVSGISPSQFFYENIAEPFGIESGLAQRQGIIYRTIRDYPDFTPSKLTFFSKWLPKLPFWQCQFFRPCNKDYHPNSHAWATSSIPAVNGYSTAQGMAKLYAFLANDGQLKNQTLLPKCQVNTLKECIFSGIEKASKTHWRMAAGFMLNSPEFCSFGPNKNNFGHMGMGGSVGFSDPDNKLSFAYVTESFHRPDKHDRSICGKRMQHLIKACYECL</sequence>
<dbReference type="EMBL" id="RRZA01000016">
    <property type="protein sequence ID" value="MBE0457262.1"/>
    <property type="molecule type" value="Genomic_DNA"/>
</dbReference>
<dbReference type="InterPro" id="IPR052907">
    <property type="entry name" value="Beta-lactamase/esterase"/>
</dbReference>
<reference evidence="2 3" key="1">
    <citation type="submission" date="2020-07" db="EMBL/GenBank/DDBJ databases">
        <title>Halophilic bacteria isolated from french cheeses.</title>
        <authorList>
            <person name="Kothe C.I."/>
            <person name="Farah-Kraiem B."/>
            <person name="Renault P."/>
            <person name="Dridi B."/>
        </authorList>
    </citation>
    <scope>NUCLEOTIDE SEQUENCE [LARGE SCALE GENOMIC DNA]</scope>
    <source>
        <strain evidence="2 3">FME14</strain>
    </source>
</reference>
<dbReference type="PANTHER" id="PTHR43319:SF3">
    <property type="entry name" value="BETA-LACTAMASE-RELATED DOMAIN-CONTAINING PROTEIN"/>
    <property type="match status" value="1"/>
</dbReference>
<name>A0ABR9FKE4_9GAMM</name>
<dbReference type="RefSeq" id="WP_192541248.1">
    <property type="nucleotide sequence ID" value="NZ_JBQELX010000008.1"/>
</dbReference>
<evidence type="ECO:0000313" key="2">
    <source>
        <dbReference type="EMBL" id="MBE0457262.1"/>
    </source>
</evidence>
<dbReference type="Proteomes" id="UP000707245">
    <property type="component" value="Unassembled WGS sequence"/>
</dbReference>
<dbReference type="Gene3D" id="3.40.710.10">
    <property type="entry name" value="DD-peptidase/beta-lactamase superfamily"/>
    <property type="match status" value="1"/>
</dbReference>
<keyword evidence="3" id="KW-1185">Reference proteome</keyword>